<reference evidence="3" key="2">
    <citation type="journal article" date="2017" name="Nat. Plants">
        <title>The Aegilops tauschii genome reveals multiple impacts of transposons.</title>
        <authorList>
            <person name="Zhao G."/>
            <person name="Zou C."/>
            <person name="Li K."/>
            <person name="Wang K."/>
            <person name="Li T."/>
            <person name="Gao L."/>
            <person name="Zhang X."/>
            <person name="Wang H."/>
            <person name="Yang Z."/>
            <person name="Liu X."/>
            <person name="Jiang W."/>
            <person name="Mao L."/>
            <person name="Kong X."/>
            <person name="Jiao Y."/>
            <person name="Jia J."/>
        </authorList>
    </citation>
    <scope>NUCLEOTIDE SEQUENCE [LARGE SCALE GENOMIC DNA]</scope>
    <source>
        <strain evidence="3">cv. AL8/78</strain>
    </source>
</reference>
<dbReference type="Proteomes" id="UP000015105">
    <property type="component" value="Chromosome 6D"/>
</dbReference>
<reference evidence="2" key="4">
    <citation type="submission" date="2019-03" db="UniProtKB">
        <authorList>
            <consortium name="EnsemblPlants"/>
        </authorList>
    </citation>
    <scope>IDENTIFICATION</scope>
</reference>
<reference evidence="2" key="5">
    <citation type="journal article" date="2021" name="G3 (Bethesda)">
        <title>Aegilops tauschii genome assembly Aet v5.0 features greater sequence contiguity and improved annotation.</title>
        <authorList>
            <person name="Wang L."/>
            <person name="Zhu T."/>
            <person name="Rodriguez J.C."/>
            <person name="Deal K.R."/>
            <person name="Dubcovsky J."/>
            <person name="McGuire P.E."/>
            <person name="Lux T."/>
            <person name="Spannagl M."/>
            <person name="Mayer K.F.X."/>
            <person name="Baldrich P."/>
            <person name="Meyers B.C."/>
            <person name="Huo N."/>
            <person name="Gu Y.Q."/>
            <person name="Zhou H."/>
            <person name="Devos K.M."/>
            <person name="Bennetzen J.L."/>
            <person name="Unver T."/>
            <person name="Budak H."/>
            <person name="Gulick P.J."/>
            <person name="Galiba G."/>
            <person name="Kalapos B."/>
            <person name="Nelson D.R."/>
            <person name="Li P."/>
            <person name="You F.M."/>
            <person name="Luo M.C."/>
            <person name="Dvorak J."/>
        </authorList>
    </citation>
    <scope>NUCLEOTIDE SEQUENCE [LARGE SCALE GENOMIC DNA]</scope>
    <source>
        <strain evidence="2">cv. AL8/78</strain>
    </source>
</reference>
<feature type="domain" description="GAG-pre-integrase" evidence="1">
    <location>
        <begin position="35"/>
        <end position="96"/>
    </location>
</feature>
<sequence length="123" mass="13487">VATGSSTPGRRRTWQHTLDLRTGTVVLRCNSSGDLYPLHSSAAASPTAFVAVTADLWHERLGHPGRAALSHVLDSFDFHCNKATSHTCHACQLAKHVRLPFSESFTIAPFPFHTIHCDVWTSP</sequence>
<protein>
    <recommendedName>
        <fullName evidence="1">GAG-pre-integrase domain-containing protein</fullName>
    </recommendedName>
</protein>
<organism evidence="2 3">
    <name type="scientific">Aegilops tauschii subsp. strangulata</name>
    <name type="common">Goatgrass</name>
    <dbReference type="NCBI Taxonomy" id="200361"/>
    <lineage>
        <taxon>Eukaryota</taxon>
        <taxon>Viridiplantae</taxon>
        <taxon>Streptophyta</taxon>
        <taxon>Embryophyta</taxon>
        <taxon>Tracheophyta</taxon>
        <taxon>Spermatophyta</taxon>
        <taxon>Magnoliopsida</taxon>
        <taxon>Liliopsida</taxon>
        <taxon>Poales</taxon>
        <taxon>Poaceae</taxon>
        <taxon>BOP clade</taxon>
        <taxon>Pooideae</taxon>
        <taxon>Triticodae</taxon>
        <taxon>Triticeae</taxon>
        <taxon>Triticinae</taxon>
        <taxon>Aegilops</taxon>
    </lineage>
</organism>
<accession>A0A453Q3J2</accession>
<reference evidence="2" key="3">
    <citation type="journal article" date="2017" name="Nature">
        <title>Genome sequence of the progenitor of the wheat D genome Aegilops tauschii.</title>
        <authorList>
            <person name="Luo M.C."/>
            <person name="Gu Y.Q."/>
            <person name="Puiu D."/>
            <person name="Wang H."/>
            <person name="Twardziok S.O."/>
            <person name="Deal K.R."/>
            <person name="Huo N."/>
            <person name="Zhu T."/>
            <person name="Wang L."/>
            <person name="Wang Y."/>
            <person name="McGuire P.E."/>
            <person name="Liu S."/>
            <person name="Long H."/>
            <person name="Ramasamy R.K."/>
            <person name="Rodriguez J.C."/>
            <person name="Van S.L."/>
            <person name="Yuan L."/>
            <person name="Wang Z."/>
            <person name="Xia Z."/>
            <person name="Xiao L."/>
            <person name="Anderson O.D."/>
            <person name="Ouyang S."/>
            <person name="Liang Y."/>
            <person name="Zimin A.V."/>
            <person name="Pertea G."/>
            <person name="Qi P."/>
            <person name="Bennetzen J.L."/>
            <person name="Dai X."/>
            <person name="Dawson M.W."/>
            <person name="Muller H.G."/>
            <person name="Kugler K."/>
            <person name="Rivarola-Duarte L."/>
            <person name="Spannagl M."/>
            <person name="Mayer K.F.X."/>
            <person name="Lu F.H."/>
            <person name="Bevan M.W."/>
            <person name="Leroy P."/>
            <person name="Li P."/>
            <person name="You F.M."/>
            <person name="Sun Q."/>
            <person name="Liu Z."/>
            <person name="Lyons E."/>
            <person name="Wicker T."/>
            <person name="Salzberg S.L."/>
            <person name="Devos K.M."/>
            <person name="Dvorak J."/>
        </authorList>
    </citation>
    <scope>NUCLEOTIDE SEQUENCE [LARGE SCALE GENOMIC DNA]</scope>
    <source>
        <strain evidence="2">cv. AL8/78</strain>
    </source>
</reference>
<reference evidence="3" key="1">
    <citation type="journal article" date="2014" name="Science">
        <title>Ancient hybridizations among the ancestral genomes of bread wheat.</title>
        <authorList>
            <consortium name="International Wheat Genome Sequencing Consortium,"/>
            <person name="Marcussen T."/>
            <person name="Sandve S.R."/>
            <person name="Heier L."/>
            <person name="Spannagl M."/>
            <person name="Pfeifer M."/>
            <person name="Jakobsen K.S."/>
            <person name="Wulff B.B."/>
            <person name="Steuernagel B."/>
            <person name="Mayer K.F."/>
            <person name="Olsen O.A."/>
        </authorList>
    </citation>
    <scope>NUCLEOTIDE SEQUENCE [LARGE SCALE GENOMIC DNA]</scope>
    <source>
        <strain evidence="3">cv. AL8/78</strain>
    </source>
</reference>
<dbReference type="EnsemblPlants" id="AET6Gv20965600.2">
    <property type="protein sequence ID" value="AET6Gv20965600.2"/>
    <property type="gene ID" value="AET6Gv20965600"/>
</dbReference>
<evidence type="ECO:0000313" key="2">
    <source>
        <dbReference type="EnsemblPlants" id="AET6Gv20965600.2"/>
    </source>
</evidence>
<dbReference type="Gramene" id="AET6Gv20965600.2">
    <property type="protein sequence ID" value="AET6Gv20965600.2"/>
    <property type="gene ID" value="AET6Gv20965600"/>
</dbReference>
<name>A0A453Q3J2_AEGTS</name>
<evidence type="ECO:0000259" key="1">
    <source>
        <dbReference type="Pfam" id="PF13976"/>
    </source>
</evidence>
<evidence type="ECO:0000313" key="3">
    <source>
        <dbReference type="Proteomes" id="UP000015105"/>
    </source>
</evidence>
<dbReference type="Pfam" id="PF13976">
    <property type="entry name" value="gag_pre-integrs"/>
    <property type="match status" value="1"/>
</dbReference>
<proteinExistence type="predicted"/>
<keyword evidence="3" id="KW-1185">Reference proteome</keyword>
<dbReference type="InterPro" id="IPR025724">
    <property type="entry name" value="GAG-pre-integrase_dom"/>
</dbReference>
<dbReference type="AlphaFoldDB" id="A0A453Q3J2"/>